<feature type="domain" description="FHA" evidence="3">
    <location>
        <begin position="67"/>
        <end position="123"/>
    </location>
</feature>
<evidence type="ECO:0000256" key="2">
    <source>
        <dbReference type="SAM" id="MobiDB-lite"/>
    </source>
</evidence>
<name>A0AAF0F931_9BASI</name>
<keyword evidence="5" id="KW-1185">Reference proteome</keyword>
<gene>
    <name evidence="4" type="ORF">MJAP1_003538</name>
</gene>
<dbReference type="RefSeq" id="XP_060123449.1">
    <property type="nucleotide sequence ID" value="XM_060267466.1"/>
</dbReference>
<dbReference type="EMBL" id="CP119964">
    <property type="protein sequence ID" value="WFD40552.1"/>
    <property type="molecule type" value="Genomic_DNA"/>
</dbReference>
<protein>
    <recommendedName>
        <fullName evidence="3">FHA domain-containing protein</fullName>
    </recommendedName>
</protein>
<dbReference type="PANTHER" id="PTHR15715">
    <property type="entry name" value="CENTROSOMAL PROTEIN OF 170 KDA"/>
    <property type="match status" value="1"/>
</dbReference>
<feature type="compositionally biased region" description="Basic and acidic residues" evidence="2">
    <location>
        <begin position="382"/>
        <end position="391"/>
    </location>
</feature>
<evidence type="ECO:0000256" key="1">
    <source>
        <dbReference type="SAM" id="Coils"/>
    </source>
</evidence>
<reference evidence="4" key="1">
    <citation type="submission" date="2023-03" db="EMBL/GenBank/DDBJ databases">
        <title>Mating type loci evolution in Malassezia.</title>
        <authorList>
            <person name="Coelho M.A."/>
        </authorList>
    </citation>
    <scope>NUCLEOTIDE SEQUENCE</scope>
    <source>
        <strain evidence="4">CBS 9431</strain>
    </source>
</reference>
<dbReference type="GO" id="GO:0005737">
    <property type="term" value="C:cytoplasm"/>
    <property type="evidence" value="ECO:0007669"/>
    <property type="project" value="TreeGrafter"/>
</dbReference>
<dbReference type="Pfam" id="PF00498">
    <property type="entry name" value="FHA"/>
    <property type="match status" value="1"/>
</dbReference>
<feature type="region of interest" description="Disordered" evidence="2">
    <location>
        <begin position="514"/>
        <end position="540"/>
    </location>
</feature>
<dbReference type="PROSITE" id="PS50006">
    <property type="entry name" value="FHA_DOMAIN"/>
    <property type="match status" value="1"/>
</dbReference>
<keyword evidence="1" id="KW-0175">Coiled coil</keyword>
<dbReference type="InterPro" id="IPR000253">
    <property type="entry name" value="FHA_dom"/>
</dbReference>
<feature type="region of interest" description="Disordered" evidence="2">
    <location>
        <begin position="367"/>
        <end position="396"/>
    </location>
</feature>
<accession>A0AAF0F931</accession>
<organism evidence="4 5">
    <name type="scientific">Malassezia japonica</name>
    <dbReference type="NCBI Taxonomy" id="223818"/>
    <lineage>
        <taxon>Eukaryota</taxon>
        <taxon>Fungi</taxon>
        <taxon>Dikarya</taxon>
        <taxon>Basidiomycota</taxon>
        <taxon>Ustilaginomycotina</taxon>
        <taxon>Malasseziomycetes</taxon>
        <taxon>Malasseziales</taxon>
        <taxon>Malasseziaceae</taxon>
        <taxon>Malassezia</taxon>
    </lineage>
</organism>
<dbReference type="PANTHER" id="PTHR15715:SF37">
    <property type="entry name" value="LD47843P"/>
    <property type="match status" value="1"/>
</dbReference>
<proteinExistence type="predicted"/>
<dbReference type="GeneID" id="85227189"/>
<dbReference type="InterPro" id="IPR051176">
    <property type="entry name" value="Cent_Immune-Sig_Mod"/>
</dbReference>
<dbReference type="AlphaFoldDB" id="A0AAF0F931"/>
<dbReference type="Proteomes" id="UP001217754">
    <property type="component" value="Chromosome 7"/>
</dbReference>
<evidence type="ECO:0000313" key="4">
    <source>
        <dbReference type="EMBL" id="WFD40552.1"/>
    </source>
</evidence>
<evidence type="ECO:0000313" key="5">
    <source>
        <dbReference type="Proteomes" id="UP001217754"/>
    </source>
</evidence>
<sequence length="577" mass="62525">MADRAPPKAYTGIPAKYSSGGASAPTAKQNSPPQDGLMCPALHLYPLNDTFVPKQINLAPPSAQNRIKIGRYSNAKSVPNPLNGYFDSKVLSRAHAEVWSENDKVYIKDVKSSNGTFVNGTRLSPESQESEPFELHTDDVVDFGIDILTDDNKEILHHRVACRVFLVMTPEDALKLRNDFTSLYRGGVHGGTLGNAGICPGAEGGLRRGKPGINFDHVIFRLQNELQKSKMVGTELTELSSTIQNIHETLGGGTAPSQNPPYPHLVPSQGNQANGTAKAPAEPRGVDAAAFASLESQLGSTHAMLASHVERIKGLESTLAAYEHIKDEVATLKRQLEDTKRGLNVPVTNEKTNAWLAYGLPSRVRRADEDDAASVASVETATPDREAKDDAPDVQSASEIEAPDATTTIAHEAAAEHAALLARIESLETLLKERDQKDAQAKEAMQHAFDARLVRVERELVAQDAGRGAPLSHDQEHWRRAFEQRFDDQSRRWAEEQAKLKTVLDAWSNPSTPRLAGTASWGMDSEEKSSTFGRDASPENHTSALASLEHRVGPMGSACLLVALGMSLQAIVSLVRG</sequence>
<dbReference type="SMART" id="SM00240">
    <property type="entry name" value="FHA"/>
    <property type="match status" value="1"/>
</dbReference>
<dbReference type="Gene3D" id="2.60.200.20">
    <property type="match status" value="1"/>
</dbReference>
<feature type="coiled-coil region" evidence="1">
    <location>
        <begin position="315"/>
        <end position="342"/>
    </location>
</feature>
<feature type="region of interest" description="Disordered" evidence="2">
    <location>
        <begin position="1"/>
        <end position="35"/>
    </location>
</feature>
<dbReference type="SUPFAM" id="SSF49879">
    <property type="entry name" value="SMAD/FHA domain"/>
    <property type="match status" value="1"/>
</dbReference>
<evidence type="ECO:0000259" key="3">
    <source>
        <dbReference type="PROSITE" id="PS50006"/>
    </source>
</evidence>
<dbReference type="InterPro" id="IPR008984">
    <property type="entry name" value="SMAD_FHA_dom_sf"/>
</dbReference>